<name>A0A0E2D7F0_LEPIR</name>
<accession>A0A0E2D7F0</accession>
<dbReference type="EMBL" id="AHNR02000026">
    <property type="protein sequence ID" value="EKR55953.1"/>
    <property type="molecule type" value="Genomic_DNA"/>
</dbReference>
<dbReference type="PANTHER" id="PTHR42831:SF1">
    <property type="entry name" value="FE-S PROTEIN MATURATION AUXILIARY FACTOR YITW"/>
    <property type="match status" value="1"/>
</dbReference>
<dbReference type="PANTHER" id="PTHR42831">
    <property type="entry name" value="FE-S PROTEIN MATURATION AUXILIARY FACTOR YITW"/>
    <property type="match status" value="1"/>
</dbReference>
<dbReference type="InterPro" id="IPR034904">
    <property type="entry name" value="FSCA_dom_sf"/>
</dbReference>
<proteinExistence type="predicted"/>
<protein>
    <submittedName>
        <fullName evidence="2">PF01883 domain protein</fullName>
    </submittedName>
</protein>
<feature type="domain" description="MIP18 family-like" evidence="1">
    <location>
        <begin position="22"/>
        <end position="95"/>
    </location>
</feature>
<dbReference type="Pfam" id="PF01883">
    <property type="entry name" value="FeS_assembly_P"/>
    <property type="match status" value="1"/>
</dbReference>
<sequence length="119" mass="13540">MEFNQKGKGRNQMLEAPTNTLEEQIYEEVKKVEDPEIGISIAELGLIYRIKVENGKAKIDMTYTSMACPAGPQMKQQVKDYALRVEGISEAEVEVVWVPKWDPREMATEEAKMDLGIFD</sequence>
<dbReference type="Proteomes" id="UP000001340">
    <property type="component" value="Unassembled WGS sequence"/>
</dbReference>
<organism evidence="2 3">
    <name type="scientific">Leptospira interrogans str. UI 12758</name>
    <dbReference type="NCBI Taxonomy" id="1049938"/>
    <lineage>
        <taxon>Bacteria</taxon>
        <taxon>Pseudomonadati</taxon>
        <taxon>Spirochaetota</taxon>
        <taxon>Spirochaetia</taxon>
        <taxon>Leptospirales</taxon>
        <taxon>Leptospiraceae</taxon>
        <taxon>Leptospira</taxon>
    </lineage>
</organism>
<evidence type="ECO:0000313" key="2">
    <source>
        <dbReference type="EMBL" id="EKR55953.1"/>
    </source>
</evidence>
<dbReference type="Gene3D" id="3.30.300.130">
    <property type="entry name" value="Fe-S cluster assembly (FSCA)"/>
    <property type="match status" value="1"/>
</dbReference>
<evidence type="ECO:0000259" key="1">
    <source>
        <dbReference type="Pfam" id="PF01883"/>
    </source>
</evidence>
<gene>
    <name evidence="2" type="ORF">LEP1GSC105_3735</name>
</gene>
<dbReference type="InterPro" id="IPR052339">
    <property type="entry name" value="Fe-S_Maturation_MIP18"/>
</dbReference>
<dbReference type="SUPFAM" id="SSF117916">
    <property type="entry name" value="Fe-S cluster assembly (FSCA) domain-like"/>
    <property type="match status" value="1"/>
</dbReference>
<evidence type="ECO:0000313" key="3">
    <source>
        <dbReference type="Proteomes" id="UP000001340"/>
    </source>
</evidence>
<comment type="caution">
    <text evidence="2">The sequence shown here is derived from an EMBL/GenBank/DDBJ whole genome shotgun (WGS) entry which is preliminary data.</text>
</comment>
<dbReference type="AlphaFoldDB" id="A0A0E2D7F0"/>
<reference evidence="2 3" key="1">
    <citation type="submission" date="2012-10" db="EMBL/GenBank/DDBJ databases">
        <authorList>
            <person name="Harkins D.M."/>
            <person name="Durkin A.S."/>
            <person name="Brinkac L.M."/>
            <person name="Haft D.H."/>
            <person name="Selengut J.D."/>
            <person name="Sanka R."/>
            <person name="DePew J."/>
            <person name="Purushe J."/>
            <person name="Chanthongthip A."/>
            <person name="Lattana O."/>
            <person name="Phetsouvanh R."/>
            <person name="Newton P.N."/>
            <person name="Vinetz J.M."/>
            <person name="Sutton G.G."/>
            <person name="Nierman W.C."/>
            <person name="Fouts D.E."/>
        </authorList>
    </citation>
    <scope>NUCLEOTIDE SEQUENCE [LARGE SCALE GENOMIC DNA]</scope>
    <source>
        <strain evidence="2 3">UI 12758</strain>
    </source>
</reference>
<dbReference type="InterPro" id="IPR002744">
    <property type="entry name" value="MIP18-like"/>
</dbReference>